<protein>
    <submittedName>
        <fullName evidence="1">Uncharacterized protein</fullName>
    </submittedName>
</protein>
<organism evidence="1 2">
    <name type="scientific">Trichonephila clavipes</name>
    <name type="common">Golden silk orbweaver</name>
    <name type="synonym">Nephila clavipes</name>
    <dbReference type="NCBI Taxonomy" id="2585209"/>
    <lineage>
        <taxon>Eukaryota</taxon>
        <taxon>Metazoa</taxon>
        <taxon>Ecdysozoa</taxon>
        <taxon>Arthropoda</taxon>
        <taxon>Chelicerata</taxon>
        <taxon>Arachnida</taxon>
        <taxon>Araneae</taxon>
        <taxon>Araneomorphae</taxon>
        <taxon>Entelegynae</taxon>
        <taxon>Araneoidea</taxon>
        <taxon>Nephilidae</taxon>
        <taxon>Trichonephila</taxon>
    </lineage>
</organism>
<comment type="caution">
    <text evidence="1">The sequence shown here is derived from an EMBL/GenBank/DDBJ whole genome shotgun (WGS) entry which is preliminary data.</text>
</comment>
<accession>A0A8X7BB98</accession>
<reference evidence="1" key="1">
    <citation type="submission" date="2020-08" db="EMBL/GenBank/DDBJ databases">
        <title>Multicomponent nature underlies the extraordinary mechanical properties of spider dragline silk.</title>
        <authorList>
            <person name="Kono N."/>
            <person name="Nakamura H."/>
            <person name="Mori M."/>
            <person name="Yoshida Y."/>
            <person name="Ohtoshi R."/>
            <person name="Malay A.D."/>
            <person name="Moran D.A.P."/>
            <person name="Tomita M."/>
            <person name="Numata K."/>
            <person name="Arakawa K."/>
        </authorList>
    </citation>
    <scope>NUCLEOTIDE SEQUENCE</scope>
</reference>
<evidence type="ECO:0000313" key="1">
    <source>
        <dbReference type="EMBL" id="GFY24529.1"/>
    </source>
</evidence>
<gene>
    <name evidence="1" type="primary">NCL1_38168</name>
    <name evidence="1" type="ORF">TNCV_1015751</name>
</gene>
<proteinExistence type="predicted"/>
<keyword evidence="2" id="KW-1185">Reference proteome</keyword>
<dbReference type="Proteomes" id="UP000887159">
    <property type="component" value="Unassembled WGS sequence"/>
</dbReference>
<evidence type="ECO:0000313" key="2">
    <source>
        <dbReference type="Proteomes" id="UP000887159"/>
    </source>
</evidence>
<name>A0A8X7BB98_TRICX</name>
<sequence>MSALWGRALSSIKTKVGPTAVAYNLTMGSRTSSRYRTAVTEPRLKMCRANLDSSVYMTLPQSDTVQLPCSRHHFNRAPVDWRDRGTQTRGTRAYSPFICNLRCTVAADIALPMDAVTIDVTRVEVAL</sequence>
<dbReference type="AlphaFoldDB" id="A0A8X7BB98"/>
<dbReference type="EMBL" id="BMAU01021369">
    <property type="protein sequence ID" value="GFY24529.1"/>
    <property type="molecule type" value="Genomic_DNA"/>
</dbReference>